<organism evidence="2 3">
    <name type="scientific">Facklamia miroungae</name>
    <dbReference type="NCBI Taxonomy" id="120956"/>
    <lineage>
        <taxon>Bacteria</taxon>
        <taxon>Bacillati</taxon>
        <taxon>Bacillota</taxon>
        <taxon>Bacilli</taxon>
        <taxon>Lactobacillales</taxon>
        <taxon>Aerococcaceae</taxon>
        <taxon>Facklamia</taxon>
    </lineage>
</organism>
<evidence type="ECO:0000313" key="3">
    <source>
        <dbReference type="Proteomes" id="UP000199708"/>
    </source>
</evidence>
<proteinExistence type="predicted"/>
<dbReference type="AlphaFoldDB" id="A0A1G7NXC8"/>
<keyword evidence="1" id="KW-1133">Transmembrane helix</keyword>
<evidence type="ECO:0000313" key="2">
    <source>
        <dbReference type="EMBL" id="SDF78019.1"/>
    </source>
</evidence>
<dbReference type="EMBL" id="FNCK01000001">
    <property type="protein sequence ID" value="SDF78019.1"/>
    <property type="molecule type" value="Genomic_DNA"/>
</dbReference>
<protein>
    <submittedName>
        <fullName evidence="2">Uncharacterized protein</fullName>
    </submittedName>
</protein>
<keyword evidence="1" id="KW-0812">Transmembrane</keyword>
<feature type="transmembrane region" description="Helical" evidence="1">
    <location>
        <begin position="12"/>
        <end position="32"/>
    </location>
</feature>
<feature type="transmembrane region" description="Helical" evidence="1">
    <location>
        <begin position="38"/>
        <end position="60"/>
    </location>
</feature>
<keyword evidence="1" id="KW-0472">Membrane</keyword>
<reference evidence="2 3" key="1">
    <citation type="submission" date="2016-10" db="EMBL/GenBank/DDBJ databases">
        <authorList>
            <person name="de Groot N.N."/>
        </authorList>
    </citation>
    <scope>NUCLEOTIDE SEQUENCE [LARGE SCALE GENOMIC DNA]</scope>
    <source>
        <strain evidence="2 3">ATCC BAA-466</strain>
    </source>
</reference>
<name>A0A1G7NXC8_9LACT</name>
<gene>
    <name evidence="2" type="ORF">SAMN05421791_10119</name>
</gene>
<keyword evidence="3" id="KW-1185">Reference proteome</keyword>
<evidence type="ECO:0000256" key="1">
    <source>
        <dbReference type="SAM" id="Phobius"/>
    </source>
</evidence>
<sequence>MKNKKFDTSFWKNYKFFIILIQILLLYFLFQYLNLENLIDIIVLIGYTLLILNSLIHALFKKQEN</sequence>
<accession>A0A1G7NXC8</accession>
<dbReference type="Proteomes" id="UP000199708">
    <property type="component" value="Unassembled WGS sequence"/>
</dbReference>
<dbReference type="RefSeq" id="WP_090288731.1">
    <property type="nucleotide sequence ID" value="NZ_FNCK01000001.1"/>
</dbReference>